<feature type="transmembrane region" description="Helical" evidence="25">
    <location>
        <begin position="289"/>
        <end position="308"/>
    </location>
</feature>
<evidence type="ECO:0000256" key="21">
    <source>
        <dbReference type="ARBA" id="ARBA00044985"/>
    </source>
</evidence>
<comment type="subcellular location">
    <subcellularLocation>
        <location evidence="1">Lysosome membrane</location>
        <topology evidence="1">Multi-pass membrane protein</topology>
    </subcellularLocation>
</comment>
<dbReference type="Gene3D" id="1.20.1250.20">
    <property type="entry name" value="MFS general substrate transporter like domains"/>
    <property type="match status" value="2"/>
</dbReference>
<evidence type="ECO:0000256" key="5">
    <source>
        <dbReference type="ARBA" id="ARBA00022989"/>
    </source>
</evidence>
<evidence type="ECO:0000256" key="4">
    <source>
        <dbReference type="ARBA" id="ARBA00022692"/>
    </source>
</evidence>
<comment type="catalytic activity">
    <reaction evidence="12">
        <text>L-lysyl-L-alpha-amino acid(out) = L-lysyl-L-alpha-amino acid(in)</text>
        <dbReference type="Rhea" id="RHEA:79387"/>
        <dbReference type="ChEBI" id="CHEBI:229965"/>
    </reaction>
</comment>
<dbReference type="SUPFAM" id="SSF103473">
    <property type="entry name" value="MFS general substrate transporter"/>
    <property type="match status" value="2"/>
</dbReference>
<evidence type="ECO:0000256" key="17">
    <source>
        <dbReference type="ARBA" id="ARBA00044903"/>
    </source>
</evidence>
<dbReference type="InterPro" id="IPR011701">
    <property type="entry name" value="MFS"/>
</dbReference>
<dbReference type="PANTHER" id="PTHR23512:SF3">
    <property type="entry name" value="MAJOR FACILITATOR SUPERFAMILY DOMAIN-CONTAINING PROTEIN 1"/>
    <property type="match status" value="1"/>
</dbReference>
<feature type="transmembrane region" description="Helical" evidence="25">
    <location>
        <begin position="27"/>
        <end position="45"/>
    </location>
</feature>
<dbReference type="Proteomes" id="UP000663877">
    <property type="component" value="Unassembled WGS sequence"/>
</dbReference>
<comment type="similarity">
    <text evidence="2">Belongs to the major facilitator superfamily.</text>
</comment>
<feature type="transmembrane region" description="Helical" evidence="25">
    <location>
        <begin position="102"/>
        <end position="124"/>
    </location>
</feature>
<name>A0A814B7U2_9BILA</name>
<dbReference type="OrthoDB" id="424834at2759"/>
<proteinExistence type="inferred from homology"/>
<evidence type="ECO:0000256" key="6">
    <source>
        <dbReference type="ARBA" id="ARBA00023136"/>
    </source>
</evidence>
<comment type="catalytic activity">
    <reaction evidence="9">
        <text>L-histidyl-glycine(out) = L-histidyl-glycine(in)</text>
        <dbReference type="Rhea" id="RHEA:79395"/>
        <dbReference type="ChEBI" id="CHEBI:229957"/>
    </reaction>
</comment>
<evidence type="ECO:0000256" key="14">
    <source>
        <dbReference type="ARBA" id="ARBA00044898"/>
    </source>
</evidence>
<comment type="function">
    <text evidence="23">Lysosomal dipeptide uniporter that selectively exports lysine, arginine or histidine-containing dipeptides with a net positive charge from the lysosome lumen into the cytosol. Could play a role in a specific type of protein O-glycosylation indirectly regulating macrophages migration and tissue invasion. Also essential for liver homeostasis.</text>
</comment>
<comment type="catalytic activity">
    <reaction evidence="19">
        <text>L-alanyl-L-lysine(out) = L-alanyl-L-lysine(in)</text>
        <dbReference type="Rhea" id="RHEA:79415"/>
        <dbReference type="ChEBI" id="CHEBI:192470"/>
    </reaction>
</comment>
<dbReference type="InterPro" id="IPR036259">
    <property type="entry name" value="MFS_trans_sf"/>
</dbReference>
<dbReference type="EMBL" id="CAJNOI010000130">
    <property type="protein sequence ID" value="CAF1105621.1"/>
    <property type="molecule type" value="Genomic_DNA"/>
</dbReference>
<comment type="catalytic activity">
    <reaction evidence="18">
        <text>L-histidyl-L-alpha-amino acid(out) = L-histidyl-L-alpha-amino acid(in)</text>
        <dbReference type="Rhea" id="RHEA:79379"/>
        <dbReference type="ChEBI" id="CHEBI:229964"/>
    </reaction>
</comment>
<evidence type="ECO:0000313" key="27">
    <source>
        <dbReference type="EMBL" id="CAF1105621.1"/>
    </source>
</evidence>
<keyword evidence="3" id="KW-0813">Transport</keyword>
<evidence type="ECO:0000256" key="1">
    <source>
        <dbReference type="ARBA" id="ARBA00004155"/>
    </source>
</evidence>
<comment type="catalytic activity">
    <reaction evidence="13">
        <text>L-alpha-aminoacyl-L-lysine(out) = L-alpha-aminoacyl-L-lysine(in)</text>
        <dbReference type="Rhea" id="RHEA:79383"/>
        <dbReference type="ChEBI" id="CHEBI:229966"/>
    </reaction>
</comment>
<dbReference type="GO" id="GO:0005765">
    <property type="term" value="C:lysosomal membrane"/>
    <property type="evidence" value="ECO:0007669"/>
    <property type="project" value="UniProtKB-SubCell"/>
</dbReference>
<dbReference type="Pfam" id="PF07690">
    <property type="entry name" value="MFS_1"/>
    <property type="match status" value="1"/>
</dbReference>
<evidence type="ECO:0000313" key="28">
    <source>
        <dbReference type="Proteomes" id="UP000663832"/>
    </source>
</evidence>
<evidence type="ECO:0000256" key="19">
    <source>
        <dbReference type="ARBA" id="ARBA00044919"/>
    </source>
</evidence>
<feature type="transmembrane region" description="Helical" evidence="25">
    <location>
        <begin position="266"/>
        <end position="283"/>
    </location>
</feature>
<comment type="catalytic activity">
    <reaction evidence="14">
        <text>L-aspartyl-L-lysine(out) = L-aspartyl-L-lysine(in)</text>
        <dbReference type="Rhea" id="RHEA:79411"/>
        <dbReference type="ChEBI" id="CHEBI:229953"/>
    </reaction>
</comment>
<evidence type="ECO:0000256" key="18">
    <source>
        <dbReference type="ARBA" id="ARBA00044912"/>
    </source>
</evidence>
<evidence type="ECO:0000256" key="9">
    <source>
        <dbReference type="ARBA" id="ARBA00044878"/>
    </source>
</evidence>
<feature type="transmembrane region" description="Helical" evidence="25">
    <location>
        <begin position="196"/>
        <end position="220"/>
    </location>
</feature>
<dbReference type="PANTHER" id="PTHR23512">
    <property type="entry name" value="MAJOR FACILITATOR SUPERFAMILY DOMAIN-CONTAINING PROTEIN 1"/>
    <property type="match status" value="1"/>
</dbReference>
<comment type="subunit">
    <text evidence="24">Homodimer. Interacts with lysosomal protein GLMP (via lumenal domain); the interaction starts while both proteins are still in the endoplasmic reticulum and is required for stabilization of MFSD1 in lysosomes but has no direct effect on its targeting to lysosomes or transporter activity.</text>
</comment>
<evidence type="ECO:0000256" key="25">
    <source>
        <dbReference type="SAM" id="Phobius"/>
    </source>
</evidence>
<dbReference type="Proteomes" id="UP000663832">
    <property type="component" value="Unassembled WGS sequence"/>
</dbReference>
<dbReference type="EMBL" id="CAJNOM010000051">
    <property type="protein sequence ID" value="CAF0924410.1"/>
    <property type="molecule type" value="Genomic_DNA"/>
</dbReference>
<comment type="catalytic activity">
    <reaction evidence="15">
        <text>L-arginyl-L-alpha-amino acid(out) = L-arginyl-L-alpha-amino acid(in)</text>
        <dbReference type="Rhea" id="RHEA:79371"/>
        <dbReference type="ChEBI" id="CHEBI:84315"/>
    </reaction>
</comment>
<evidence type="ECO:0000256" key="10">
    <source>
        <dbReference type="ARBA" id="ARBA00044881"/>
    </source>
</evidence>
<evidence type="ECO:0000256" key="24">
    <source>
        <dbReference type="ARBA" id="ARBA00046376"/>
    </source>
</evidence>
<comment type="catalytic activity">
    <reaction evidence="8">
        <text>L-lysyl-L-alanine(out) = L-lysyl-L-alanine(in)</text>
        <dbReference type="Rhea" id="RHEA:79399"/>
        <dbReference type="ChEBI" id="CHEBI:229954"/>
    </reaction>
</comment>
<comment type="catalytic activity">
    <reaction evidence="16">
        <text>L-lysyl-L-lysine(out) = L-lysyl-L-lysine(in)</text>
        <dbReference type="Rhea" id="RHEA:79403"/>
        <dbReference type="ChEBI" id="CHEBI:229956"/>
    </reaction>
</comment>
<comment type="catalytic activity">
    <reaction evidence="11">
        <text>L-alpha-aminoacyl-L-histidine(out) = L-alpha-aminoacyl-L-histidine(in)</text>
        <dbReference type="Rhea" id="RHEA:79375"/>
        <dbReference type="ChEBI" id="CHEBI:229967"/>
    </reaction>
</comment>
<evidence type="ECO:0000256" key="22">
    <source>
        <dbReference type="ARBA" id="ARBA00045018"/>
    </source>
</evidence>
<evidence type="ECO:0000256" key="12">
    <source>
        <dbReference type="ARBA" id="ARBA00044891"/>
    </source>
</evidence>
<gene>
    <name evidence="27" type="ORF">BJG266_LOCUS21604</name>
    <name evidence="26" type="ORF">QVE165_LOCUS10730</name>
</gene>
<comment type="catalytic activity">
    <reaction evidence="20">
        <text>L-lysyl-glycine(out) = L-lysyl-glycine(in)</text>
        <dbReference type="Rhea" id="RHEA:79407"/>
        <dbReference type="ChEBI" id="CHEBI:191202"/>
    </reaction>
</comment>
<sequence>MADLREENASLVDQNSNNKILDPRGRYLRWIAMIFMCFLPFGAYYCDDNPAGLQDVMKEDLKISSSTFTSFYSWYSWPNVIMSAVGGVLIDKWLGVARGATIFCSIVVVGQLVFGVGGFFRLIWVMNIGRFIFGVGSESLSSAQSAYTVSWFFGKQLNFVFGLQLSFSRVASLINLNTIRPIYDSLDSHISGPRRIGVTLLIAASTCIFSLGCALILWWLDNRHRRGHHKDNPNDAAASLWPLVAFLVPKQMLGTAYGLMQSIQNLGFAIINILTGLILDQYGYFMLEIFFIVCLEIALLAAAFLYVYNSFKKGLLNDSPAVRQAKQEQLLKMSSPPQIFINAITSTPVDPENREKTRATTNIQANVSSTC</sequence>
<evidence type="ECO:0000256" key="8">
    <source>
        <dbReference type="ARBA" id="ARBA00044876"/>
    </source>
</evidence>
<comment type="catalytic activity">
    <reaction evidence="17">
        <text>L-arginyl-glycine(out) = L-arginyl-glycine(in)</text>
        <dbReference type="Rhea" id="RHEA:79391"/>
        <dbReference type="ChEBI" id="CHEBI:229955"/>
    </reaction>
</comment>
<comment type="catalytic activity">
    <reaction evidence="10">
        <text>L-alpha-aminoacyl-L-arginine(out) = L-alpha-aminoacyl-L-arginine(in)</text>
        <dbReference type="Rhea" id="RHEA:79367"/>
        <dbReference type="ChEBI" id="CHEBI:229968"/>
    </reaction>
</comment>
<evidence type="ECO:0000256" key="13">
    <source>
        <dbReference type="ARBA" id="ARBA00044893"/>
    </source>
</evidence>
<keyword evidence="7" id="KW-0458">Lysosome</keyword>
<dbReference type="InterPro" id="IPR052187">
    <property type="entry name" value="MFSD1"/>
</dbReference>
<reference evidence="26" key="1">
    <citation type="submission" date="2021-02" db="EMBL/GenBank/DDBJ databases">
        <authorList>
            <person name="Nowell W R."/>
        </authorList>
    </citation>
    <scope>NUCLEOTIDE SEQUENCE</scope>
</reference>
<evidence type="ECO:0000256" key="7">
    <source>
        <dbReference type="ARBA" id="ARBA00023228"/>
    </source>
</evidence>
<evidence type="ECO:0000256" key="23">
    <source>
        <dbReference type="ARBA" id="ARBA00045709"/>
    </source>
</evidence>
<evidence type="ECO:0000256" key="2">
    <source>
        <dbReference type="ARBA" id="ARBA00008335"/>
    </source>
</evidence>
<keyword evidence="5 25" id="KW-1133">Transmembrane helix</keyword>
<evidence type="ECO:0000256" key="16">
    <source>
        <dbReference type="ARBA" id="ARBA00044900"/>
    </source>
</evidence>
<dbReference type="AlphaFoldDB" id="A0A814B7U2"/>
<evidence type="ECO:0000256" key="20">
    <source>
        <dbReference type="ARBA" id="ARBA00044924"/>
    </source>
</evidence>
<evidence type="ECO:0000313" key="26">
    <source>
        <dbReference type="EMBL" id="CAF0924410.1"/>
    </source>
</evidence>
<evidence type="ECO:0000256" key="3">
    <source>
        <dbReference type="ARBA" id="ARBA00022448"/>
    </source>
</evidence>
<comment type="caution">
    <text evidence="26">The sequence shown here is derived from an EMBL/GenBank/DDBJ whole genome shotgun (WGS) entry which is preliminary data.</text>
</comment>
<protein>
    <recommendedName>
        <fullName evidence="21">Lysosomal dipeptide transporter MFSD1</fullName>
    </recommendedName>
    <alternativeName>
        <fullName evidence="22">Major facilitator superfamily domain-containing protein 1</fullName>
    </alternativeName>
</protein>
<keyword evidence="6 25" id="KW-0472">Membrane</keyword>
<organism evidence="26 28">
    <name type="scientific">Adineta steineri</name>
    <dbReference type="NCBI Taxonomy" id="433720"/>
    <lineage>
        <taxon>Eukaryota</taxon>
        <taxon>Metazoa</taxon>
        <taxon>Spiralia</taxon>
        <taxon>Gnathifera</taxon>
        <taxon>Rotifera</taxon>
        <taxon>Eurotatoria</taxon>
        <taxon>Bdelloidea</taxon>
        <taxon>Adinetida</taxon>
        <taxon>Adinetidae</taxon>
        <taxon>Adineta</taxon>
    </lineage>
</organism>
<evidence type="ECO:0000256" key="15">
    <source>
        <dbReference type="ARBA" id="ARBA00044899"/>
    </source>
</evidence>
<dbReference type="GO" id="GO:0022857">
    <property type="term" value="F:transmembrane transporter activity"/>
    <property type="evidence" value="ECO:0007669"/>
    <property type="project" value="InterPro"/>
</dbReference>
<keyword evidence="4 25" id="KW-0812">Transmembrane</keyword>
<evidence type="ECO:0000256" key="11">
    <source>
        <dbReference type="ARBA" id="ARBA00044884"/>
    </source>
</evidence>
<feature type="transmembrane region" description="Helical" evidence="25">
    <location>
        <begin position="71"/>
        <end position="90"/>
    </location>
</feature>
<keyword evidence="28" id="KW-1185">Reference proteome</keyword>
<accession>A0A814B7U2</accession>